<dbReference type="Proteomes" id="UP000265566">
    <property type="component" value="Chromosome 4"/>
</dbReference>
<organism evidence="1">
    <name type="scientific">Medicago truncatula</name>
    <name type="common">Barrel medic</name>
    <name type="synonym">Medicago tribuloides</name>
    <dbReference type="NCBI Taxonomy" id="3880"/>
    <lineage>
        <taxon>Eukaryota</taxon>
        <taxon>Viridiplantae</taxon>
        <taxon>Streptophyta</taxon>
        <taxon>Embryophyta</taxon>
        <taxon>Tracheophyta</taxon>
        <taxon>Spermatophyta</taxon>
        <taxon>Magnoliopsida</taxon>
        <taxon>eudicotyledons</taxon>
        <taxon>Gunneridae</taxon>
        <taxon>Pentapetalae</taxon>
        <taxon>rosids</taxon>
        <taxon>fabids</taxon>
        <taxon>Fabales</taxon>
        <taxon>Fabaceae</taxon>
        <taxon>Papilionoideae</taxon>
        <taxon>50 kb inversion clade</taxon>
        <taxon>NPAAA clade</taxon>
        <taxon>Hologalegina</taxon>
        <taxon>IRL clade</taxon>
        <taxon>Trifolieae</taxon>
        <taxon>Medicago</taxon>
    </lineage>
</organism>
<evidence type="ECO:0000313" key="1">
    <source>
        <dbReference type="EMBL" id="RHN60008.1"/>
    </source>
</evidence>
<gene>
    <name evidence="1" type="ORF">MtrunA17_Chr4g0020401</name>
</gene>
<accession>A0A396I5G0</accession>
<dbReference type="AlphaFoldDB" id="A0A396I5G0"/>
<protein>
    <submittedName>
        <fullName evidence="1">Uncharacterized protein</fullName>
    </submittedName>
</protein>
<dbReference type="Gramene" id="rna22190">
    <property type="protein sequence ID" value="RHN60008.1"/>
    <property type="gene ID" value="gene22190"/>
</dbReference>
<name>A0A396I5G0_MEDTR</name>
<reference evidence="1" key="1">
    <citation type="journal article" date="2018" name="Nat. Plants">
        <title>Whole-genome landscape of Medicago truncatula symbiotic genes.</title>
        <authorList>
            <person name="Pecrix Y."/>
            <person name="Gamas P."/>
            <person name="Carrere S."/>
        </authorList>
    </citation>
    <scope>NUCLEOTIDE SEQUENCE</scope>
    <source>
        <tissue evidence="1">Leaves</tissue>
    </source>
</reference>
<proteinExistence type="predicted"/>
<comment type="caution">
    <text evidence="1">The sequence shown here is derived from an EMBL/GenBank/DDBJ whole genome shotgun (WGS) entry which is preliminary data.</text>
</comment>
<sequence length="76" mass="8808">MVPHSFIIVQNLSKSSLSYPSHSNNRNYRHPLSIGVSSQQEVYNPPYHHVYRTHDVHPPKKLSPNLTRVVYLHPLP</sequence>
<dbReference type="EMBL" id="PSQE01000004">
    <property type="protein sequence ID" value="RHN60008.1"/>
    <property type="molecule type" value="Genomic_DNA"/>
</dbReference>